<evidence type="ECO:0000313" key="11">
    <source>
        <dbReference type="Proteomes" id="UP001161325"/>
    </source>
</evidence>
<proteinExistence type="inferred from homology"/>
<evidence type="ECO:0000256" key="5">
    <source>
        <dbReference type="ARBA" id="ARBA00023136"/>
    </source>
</evidence>
<evidence type="ECO:0000259" key="8">
    <source>
        <dbReference type="Pfam" id="PF02687"/>
    </source>
</evidence>
<feature type="transmembrane region" description="Helical" evidence="7">
    <location>
        <begin position="383"/>
        <end position="401"/>
    </location>
</feature>
<reference evidence="10" key="1">
    <citation type="submission" date="2022-08" db="EMBL/GenBank/DDBJ databases">
        <title>Draft genome sequencing of Roseisolibacter agri AW1220.</title>
        <authorList>
            <person name="Tobiishi Y."/>
            <person name="Tonouchi A."/>
        </authorList>
    </citation>
    <scope>NUCLEOTIDE SEQUENCE</scope>
    <source>
        <strain evidence="10">AW1220</strain>
    </source>
</reference>
<evidence type="ECO:0000256" key="4">
    <source>
        <dbReference type="ARBA" id="ARBA00022989"/>
    </source>
</evidence>
<dbReference type="InterPro" id="IPR050250">
    <property type="entry name" value="Macrolide_Exporter_MacB"/>
</dbReference>
<keyword evidence="4 7" id="KW-1133">Transmembrane helix</keyword>
<keyword evidence="11" id="KW-1185">Reference proteome</keyword>
<evidence type="ECO:0000256" key="1">
    <source>
        <dbReference type="ARBA" id="ARBA00004651"/>
    </source>
</evidence>
<dbReference type="InterPro" id="IPR025857">
    <property type="entry name" value="MacB_PCD"/>
</dbReference>
<evidence type="ECO:0000256" key="2">
    <source>
        <dbReference type="ARBA" id="ARBA00022475"/>
    </source>
</evidence>
<dbReference type="EMBL" id="BRXS01000002">
    <property type="protein sequence ID" value="GLC25176.1"/>
    <property type="molecule type" value="Genomic_DNA"/>
</dbReference>
<feature type="domain" description="MacB-like periplasmic core" evidence="9">
    <location>
        <begin position="27"/>
        <end position="251"/>
    </location>
</feature>
<dbReference type="InterPro" id="IPR003838">
    <property type="entry name" value="ABC3_permease_C"/>
</dbReference>
<dbReference type="PANTHER" id="PTHR30572:SF4">
    <property type="entry name" value="ABC TRANSPORTER PERMEASE YTRF"/>
    <property type="match status" value="1"/>
</dbReference>
<evidence type="ECO:0000256" key="6">
    <source>
        <dbReference type="ARBA" id="ARBA00038076"/>
    </source>
</evidence>
<comment type="caution">
    <text evidence="10">The sequence shown here is derived from an EMBL/GenBank/DDBJ whole genome shotgun (WGS) entry which is preliminary data.</text>
</comment>
<keyword evidence="3 7" id="KW-0812">Transmembrane</keyword>
<evidence type="ECO:0000256" key="3">
    <source>
        <dbReference type="ARBA" id="ARBA00022692"/>
    </source>
</evidence>
<comment type="subcellular location">
    <subcellularLocation>
        <location evidence="1">Cell membrane</location>
        <topology evidence="1">Multi-pass membrane protein</topology>
    </subcellularLocation>
</comment>
<dbReference type="Proteomes" id="UP001161325">
    <property type="component" value="Unassembled WGS sequence"/>
</dbReference>
<evidence type="ECO:0000313" key="10">
    <source>
        <dbReference type="EMBL" id="GLC25176.1"/>
    </source>
</evidence>
<dbReference type="GO" id="GO:0005886">
    <property type="term" value="C:plasma membrane"/>
    <property type="evidence" value="ECO:0007669"/>
    <property type="project" value="UniProtKB-SubCell"/>
</dbReference>
<dbReference type="Pfam" id="PF12704">
    <property type="entry name" value="MacB_PCD"/>
    <property type="match status" value="1"/>
</dbReference>
<evidence type="ECO:0000259" key="9">
    <source>
        <dbReference type="Pfam" id="PF12704"/>
    </source>
</evidence>
<dbReference type="PANTHER" id="PTHR30572">
    <property type="entry name" value="MEMBRANE COMPONENT OF TRANSPORTER-RELATED"/>
    <property type="match status" value="1"/>
</dbReference>
<gene>
    <name evidence="10" type="ORF">rosag_16890</name>
</gene>
<dbReference type="GO" id="GO:0022857">
    <property type="term" value="F:transmembrane transporter activity"/>
    <property type="evidence" value="ECO:0007669"/>
    <property type="project" value="TreeGrafter"/>
</dbReference>
<dbReference type="AlphaFoldDB" id="A0AA37QA60"/>
<feature type="transmembrane region" description="Helical" evidence="7">
    <location>
        <begin position="347"/>
        <end position="371"/>
    </location>
</feature>
<keyword evidence="2" id="KW-1003">Cell membrane</keyword>
<accession>A0AA37QA60</accession>
<name>A0AA37QA60_9BACT</name>
<keyword evidence="5 7" id="KW-0472">Membrane</keyword>
<feature type="transmembrane region" description="Helical" evidence="7">
    <location>
        <begin position="34"/>
        <end position="54"/>
    </location>
</feature>
<protein>
    <submittedName>
        <fullName evidence="10">ABC transporter permease</fullName>
    </submittedName>
</protein>
<dbReference type="Pfam" id="PF02687">
    <property type="entry name" value="FtsX"/>
    <property type="match status" value="1"/>
</dbReference>
<dbReference type="RefSeq" id="WP_284349617.1">
    <property type="nucleotide sequence ID" value="NZ_BRXS01000002.1"/>
</dbReference>
<evidence type="ECO:0000256" key="7">
    <source>
        <dbReference type="SAM" id="Phobius"/>
    </source>
</evidence>
<feature type="domain" description="ABC3 transporter permease C-terminal" evidence="8">
    <location>
        <begin position="292"/>
        <end position="411"/>
    </location>
</feature>
<sequence length="418" mass="43817">MIVPRLIALQEALRIGADALRVNPLRTALSTTGVVIGVAALVAAFAITDGVAVWSRELIMRESSVQDVAVSPVTSRTVNGRAEVVRGYPVFGPADGAAARIEVPGVAQQVLTLTGTTHVEYLGRRASVLLTLSSAGLAEFSQLSLAAGRFYTEAEVSREAPVVVVGHRLAGELAGSRDALWLVGRMLRVGAERLEVIGVLAAPTTGPEADLVAFAPLRDAGTVFESARTPLAPTLRLRARSIEAVDTLRAATVDWLAARYGRRVDRLQVAVANQQLANTRMAILLTKLLLGMLVGLILAVGGIGIMNVLLASVSERTREIGIRKAVGARSRDIQLQFLVESVTITGVGAAAGFVAGLTLAFGGTAVFRHFLGSNIHPVVRPTTAVLAVGSAVLVGLVFGTYPARRAARLSPVDAIARE</sequence>
<organism evidence="10 11">
    <name type="scientific">Roseisolibacter agri</name>
    <dbReference type="NCBI Taxonomy" id="2014610"/>
    <lineage>
        <taxon>Bacteria</taxon>
        <taxon>Pseudomonadati</taxon>
        <taxon>Gemmatimonadota</taxon>
        <taxon>Gemmatimonadia</taxon>
        <taxon>Gemmatimonadales</taxon>
        <taxon>Gemmatimonadaceae</taxon>
        <taxon>Roseisolibacter</taxon>
    </lineage>
</organism>
<feature type="transmembrane region" description="Helical" evidence="7">
    <location>
        <begin position="288"/>
        <end position="310"/>
    </location>
</feature>
<comment type="similarity">
    <text evidence="6">Belongs to the ABC-4 integral membrane protein family.</text>
</comment>